<evidence type="ECO:0000313" key="5">
    <source>
        <dbReference type="Proteomes" id="UP000037035"/>
    </source>
</evidence>
<sequence>MSSRPGPSLSCLPADLASTLPVETCLRFPREKYLVCRSAQITTLMKLLRFPPKSLIDRPVKQELARHVEHIMFQHLLHSTPTFHEILKLLDTVPLPYRMATTIVVEPTSVAPTIDAVDNNPITAQATCNTNCYVCNQPGNWANDCPCHKKPSSKIYRPPNVFQHPNPYFNPYFPIFVAPNMVPGNHPCSFPTFPYNSHCLTPQKMLNQLILNKPQQVWDFPKPIYPSSISLVSSHSSSLHSSQLPYIRVLLSVFFLPPPHEMESIFKYPIDKYSFNWDLWHLSKDKLNMLFWHQPFGHSGLCCIRKMEKLKLGFGLPEQLQKGDIKYPVCMIAKGKRNNKLVETH</sequence>
<keyword evidence="2" id="KW-0863">Zinc-finger</keyword>
<dbReference type="PROSITE" id="PS50158">
    <property type="entry name" value="ZF_CCHC"/>
    <property type="match status" value="1"/>
</dbReference>
<evidence type="ECO:0000256" key="1">
    <source>
        <dbReference type="ARBA" id="ARBA00022664"/>
    </source>
</evidence>
<evidence type="ECO:0000259" key="3">
    <source>
        <dbReference type="PROSITE" id="PS50158"/>
    </source>
</evidence>
<protein>
    <recommendedName>
        <fullName evidence="3">CCHC-type domain-containing protein</fullName>
    </recommendedName>
</protein>
<evidence type="ECO:0000256" key="2">
    <source>
        <dbReference type="PROSITE-ProRule" id="PRU00047"/>
    </source>
</evidence>
<organism evidence="4 5">
    <name type="scientific">Puccinia sorghi</name>
    <dbReference type="NCBI Taxonomy" id="27349"/>
    <lineage>
        <taxon>Eukaryota</taxon>
        <taxon>Fungi</taxon>
        <taxon>Dikarya</taxon>
        <taxon>Basidiomycota</taxon>
        <taxon>Pucciniomycotina</taxon>
        <taxon>Pucciniomycetes</taxon>
        <taxon>Pucciniales</taxon>
        <taxon>Pucciniaceae</taxon>
        <taxon>Puccinia</taxon>
    </lineage>
</organism>
<dbReference type="GO" id="GO:0008270">
    <property type="term" value="F:zinc ion binding"/>
    <property type="evidence" value="ECO:0007669"/>
    <property type="project" value="UniProtKB-KW"/>
</dbReference>
<keyword evidence="2" id="KW-0862">Zinc</keyword>
<keyword evidence="5" id="KW-1185">Reference proteome</keyword>
<reference evidence="4 5" key="1">
    <citation type="submission" date="2015-08" db="EMBL/GenBank/DDBJ databases">
        <title>Next Generation Sequencing and Analysis of the Genome of Puccinia sorghi L Schw, the Causal Agent of Maize Common Rust.</title>
        <authorList>
            <person name="Rochi L."/>
            <person name="Burguener G."/>
            <person name="Darino M."/>
            <person name="Turjanski A."/>
            <person name="Kreff E."/>
            <person name="Dieguez M.J."/>
            <person name="Sacco F."/>
        </authorList>
    </citation>
    <scope>NUCLEOTIDE SEQUENCE [LARGE SCALE GENOMIC DNA]</scope>
    <source>
        <strain evidence="4 5">RO10H11247</strain>
    </source>
</reference>
<dbReference type="AlphaFoldDB" id="A0A0L6UDI5"/>
<keyword evidence="1" id="KW-0507">mRNA processing</keyword>
<dbReference type="SUPFAM" id="SSF57756">
    <property type="entry name" value="Retrovirus zinc finger-like domains"/>
    <property type="match status" value="1"/>
</dbReference>
<keyword evidence="2" id="KW-0479">Metal-binding</keyword>
<dbReference type="InterPro" id="IPR036875">
    <property type="entry name" value="Znf_CCHC_sf"/>
</dbReference>
<name>A0A0L6UDI5_9BASI</name>
<proteinExistence type="predicted"/>
<accession>A0A0L6UDI5</accession>
<dbReference type="Proteomes" id="UP000037035">
    <property type="component" value="Unassembled WGS sequence"/>
</dbReference>
<dbReference type="GO" id="GO:0006397">
    <property type="term" value="P:mRNA processing"/>
    <property type="evidence" value="ECO:0007669"/>
    <property type="project" value="UniProtKB-KW"/>
</dbReference>
<comment type="caution">
    <text evidence="4">The sequence shown here is derived from an EMBL/GenBank/DDBJ whole genome shotgun (WGS) entry which is preliminary data.</text>
</comment>
<dbReference type="InterPro" id="IPR001878">
    <property type="entry name" value="Znf_CCHC"/>
</dbReference>
<feature type="domain" description="CCHC-type" evidence="3">
    <location>
        <begin position="132"/>
        <end position="146"/>
    </location>
</feature>
<dbReference type="VEuPathDB" id="FungiDB:VP01_774g3"/>
<gene>
    <name evidence="4" type="ORF">VP01_774g3</name>
</gene>
<dbReference type="GO" id="GO:0003676">
    <property type="term" value="F:nucleic acid binding"/>
    <property type="evidence" value="ECO:0007669"/>
    <property type="project" value="InterPro"/>
</dbReference>
<evidence type="ECO:0000313" key="4">
    <source>
        <dbReference type="EMBL" id="KNZ45845.1"/>
    </source>
</evidence>
<dbReference type="OrthoDB" id="8064718at2759"/>
<dbReference type="EMBL" id="LAVV01013216">
    <property type="protein sequence ID" value="KNZ45845.1"/>
    <property type="molecule type" value="Genomic_DNA"/>
</dbReference>